<dbReference type="GO" id="GO:0005524">
    <property type="term" value="F:ATP binding"/>
    <property type="evidence" value="ECO:0007669"/>
    <property type="project" value="UniProtKB-KW"/>
</dbReference>
<evidence type="ECO:0000256" key="4">
    <source>
        <dbReference type="ARBA" id="ARBA00022741"/>
    </source>
</evidence>
<gene>
    <name evidence="10" type="ORF">IM811_011454</name>
</gene>
<evidence type="ECO:0000313" key="10">
    <source>
        <dbReference type="EMBL" id="KAF9756013.1"/>
    </source>
</evidence>
<dbReference type="Proteomes" id="UP000616885">
    <property type="component" value="Unassembled WGS sequence"/>
</dbReference>
<evidence type="ECO:0000256" key="3">
    <source>
        <dbReference type="ARBA" id="ARBA00022679"/>
    </source>
</evidence>
<dbReference type="GO" id="GO:0004674">
    <property type="term" value="F:protein serine/threonine kinase activity"/>
    <property type="evidence" value="ECO:0007669"/>
    <property type="project" value="UniProtKB-KW"/>
</dbReference>
<accession>A0A8H7NI30</accession>
<keyword evidence="5" id="KW-0418">Kinase</keyword>
<keyword evidence="4" id="KW-0547">Nucleotide-binding</keyword>
<evidence type="ECO:0000256" key="1">
    <source>
        <dbReference type="ARBA" id="ARBA00012513"/>
    </source>
</evidence>
<dbReference type="SUPFAM" id="SSF56112">
    <property type="entry name" value="Protein kinase-like (PK-like)"/>
    <property type="match status" value="1"/>
</dbReference>
<keyword evidence="3" id="KW-0808">Transferase</keyword>
<proteinExistence type="predicted"/>
<evidence type="ECO:0000256" key="8">
    <source>
        <dbReference type="ARBA" id="ARBA00048679"/>
    </source>
</evidence>
<comment type="caution">
    <text evidence="10">The sequence shown here is derived from an EMBL/GenBank/DDBJ whole genome shotgun (WGS) entry which is preliminary data.</text>
</comment>
<feature type="domain" description="RIO-type" evidence="9">
    <location>
        <begin position="201"/>
        <end position="237"/>
    </location>
</feature>
<evidence type="ECO:0000259" key="9">
    <source>
        <dbReference type="Pfam" id="PF01163"/>
    </source>
</evidence>
<dbReference type="EC" id="2.7.11.1" evidence="1"/>
<evidence type="ECO:0000256" key="5">
    <source>
        <dbReference type="ARBA" id="ARBA00022777"/>
    </source>
</evidence>
<comment type="catalytic activity">
    <reaction evidence="8">
        <text>L-seryl-[protein] + ATP = O-phospho-L-seryl-[protein] + ADP + H(+)</text>
        <dbReference type="Rhea" id="RHEA:17989"/>
        <dbReference type="Rhea" id="RHEA-COMP:9863"/>
        <dbReference type="Rhea" id="RHEA-COMP:11604"/>
        <dbReference type="ChEBI" id="CHEBI:15378"/>
        <dbReference type="ChEBI" id="CHEBI:29999"/>
        <dbReference type="ChEBI" id="CHEBI:30616"/>
        <dbReference type="ChEBI" id="CHEBI:83421"/>
        <dbReference type="ChEBI" id="CHEBI:456216"/>
        <dbReference type="EC" id="2.7.11.1"/>
    </reaction>
</comment>
<dbReference type="AlphaFoldDB" id="A0A8H7NI30"/>
<comment type="catalytic activity">
    <reaction evidence="7">
        <text>L-threonyl-[protein] + ATP = O-phospho-L-threonyl-[protein] + ADP + H(+)</text>
        <dbReference type="Rhea" id="RHEA:46608"/>
        <dbReference type="Rhea" id="RHEA-COMP:11060"/>
        <dbReference type="Rhea" id="RHEA-COMP:11605"/>
        <dbReference type="ChEBI" id="CHEBI:15378"/>
        <dbReference type="ChEBI" id="CHEBI:30013"/>
        <dbReference type="ChEBI" id="CHEBI:30616"/>
        <dbReference type="ChEBI" id="CHEBI:61977"/>
        <dbReference type="ChEBI" id="CHEBI:456216"/>
        <dbReference type="EC" id="2.7.11.1"/>
    </reaction>
</comment>
<sequence length="262" mass="29980">MSTKDVLLSVESGDDYIYYRIQRCDRRVVYITVKNVEIIPEHDRTHDPSALQVLSEIPGWNEIWTTLVIYKKNGRICSKTDISYPHTVPKESLLPDYPIVDVSSLNAITRPSFRTSEVSYGDKESYLKIARFPFELKWINQEIKAYHALRKSSLVPGLLGYACESQDYNRVIGFLVEKVNGHHAELEDLQACTEALEKLHGFLIHGDICKYNIIVSSEGPKFIDLEDSVLVDTEKWNIELRDKERQSMASKLADDSGAGRPW</sequence>
<keyword evidence="6" id="KW-0067">ATP-binding</keyword>
<dbReference type="Pfam" id="PF01163">
    <property type="entry name" value="RIO1"/>
    <property type="match status" value="1"/>
</dbReference>
<evidence type="ECO:0000313" key="11">
    <source>
        <dbReference type="Proteomes" id="UP000616885"/>
    </source>
</evidence>
<dbReference type="InterPro" id="IPR018934">
    <property type="entry name" value="RIO_dom"/>
</dbReference>
<keyword evidence="2" id="KW-0723">Serine/threonine-protein kinase</keyword>
<evidence type="ECO:0000256" key="2">
    <source>
        <dbReference type="ARBA" id="ARBA00022527"/>
    </source>
</evidence>
<protein>
    <recommendedName>
        <fullName evidence="1">non-specific serine/threonine protein kinase</fullName>
        <ecNumber evidence="1">2.7.11.1</ecNumber>
    </recommendedName>
</protein>
<evidence type="ECO:0000256" key="6">
    <source>
        <dbReference type="ARBA" id="ARBA00022840"/>
    </source>
</evidence>
<name>A0A8H7NI30_BIOOC</name>
<dbReference type="EMBL" id="JADCTT010000003">
    <property type="protein sequence ID" value="KAF9756013.1"/>
    <property type="molecule type" value="Genomic_DNA"/>
</dbReference>
<reference evidence="10" key="1">
    <citation type="submission" date="2020-10" db="EMBL/GenBank/DDBJ databases">
        <title>High-Quality Genome Resource of Clonostachys rosea strain S41 by Oxford Nanopore Long-Read Sequencing.</title>
        <authorList>
            <person name="Wang H."/>
        </authorList>
    </citation>
    <scope>NUCLEOTIDE SEQUENCE</scope>
    <source>
        <strain evidence="10">S41</strain>
    </source>
</reference>
<organism evidence="10 11">
    <name type="scientific">Bionectria ochroleuca</name>
    <name type="common">Gliocladium roseum</name>
    <dbReference type="NCBI Taxonomy" id="29856"/>
    <lineage>
        <taxon>Eukaryota</taxon>
        <taxon>Fungi</taxon>
        <taxon>Dikarya</taxon>
        <taxon>Ascomycota</taxon>
        <taxon>Pezizomycotina</taxon>
        <taxon>Sordariomycetes</taxon>
        <taxon>Hypocreomycetidae</taxon>
        <taxon>Hypocreales</taxon>
        <taxon>Bionectriaceae</taxon>
        <taxon>Clonostachys</taxon>
    </lineage>
</organism>
<dbReference type="InterPro" id="IPR011009">
    <property type="entry name" value="Kinase-like_dom_sf"/>
</dbReference>
<dbReference type="Gene3D" id="1.10.510.10">
    <property type="entry name" value="Transferase(Phosphotransferase) domain 1"/>
    <property type="match status" value="1"/>
</dbReference>
<evidence type="ECO:0000256" key="7">
    <source>
        <dbReference type="ARBA" id="ARBA00047899"/>
    </source>
</evidence>